<dbReference type="EMBL" id="LRPY01000103">
    <property type="protein sequence ID" value="KXA21759.1"/>
    <property type="molecule type" value="Genomic_DNA"/>
</dbReference>
<feature type="transmembrane region" description="Helical" evidence="1">
    <location>
        <begin position="40"/>
        <end position="65"/>
    </location>
</feature>
<keyword evidence="1" id="KW-0472">Membrane</keyword>
<keyword evidence="1" id="KW-1133">Transmembrane helix</keyword>
<keyword evidence="3" id="KW-1185">Reference proteome</keyword>
<accession>A0A133NZP1</accession>
<proteinExistence type="predicted"/>
<organism evidence="2 3">
    <name type="scientific">Fusobacterium nucleatum</name>
    <dbReference type="NCBI Taxonomy" id="851"/>
    <lineage>
        <taxon>Bacteria</taxon>
        <taxon>Fusobacteriati</taxon>
        <taxon>Fusobacteriota</taxon>
        <taxon>Fusobacteriia</taxon>
        <taxon>Fusobacteriales</taxon>
        <taxon>Fusobacteriaceae</taxon>
        <taxon>Fusobacterium</taxon>
    </lineage>
</organism>
<comment type="caution">
    <text evidence="2">The sequence shown here is derived from an EMBL/GenBank/DDBJ whole genome shotgun (WGS) entry which is preliminary data.</text>
</comment>
<gene>
    <name evidence="2" type="ORF">HMPREF3221_01058</name>
</gene>
<evidence type="ECO:0000313" key="3">
    <source>
        <dbReference type="Proteomes" id="UP000070401"/>
    </source>
</evidence>
<keyword evidence="1" id="KW-0812">Transmembrane</keyword>
<protein>
    <recommendedName>
        <fullName evidence="4">DUF304 domain-containing protein</fullName>
    </recommendedName>
</protein>
<name>A0A133NZP1_FUSNU</name>
<evidence type="ECO:0008006" key="4">
    <source>
        <dbReference type="Google" id="ProtNLM"/>
    </source>
</evidence>
<feature type="transmembrane region" description="Helical" evidence="1">
    <location>
        <begin position="12"/>
        <end position="34"/>
    </location>
</feature>
<dbReference type="PATRIC" id="fig|851.8.peg.1060"/>
<dbReference type="RefSeq" id="WP_060798366.1">
    <property type="nucleotide sequence ID" value="NZ_KQ956691.1"/>
</dbReference>
<dbReference type="AlphaFoldDB" id="A0A133NZP1"/>
<reference evidence="3" key="1">
    <citation type="submission" date="2016-01" db="EMBL/GenBank/DDBJ databases">
        <authorList>
            <person name="Mitreva M."/>
            <person name="Pepin K.H."/>
            <person name="Mihindukulasuriya K.A."/>
            <person name="Fulton R."/>
            <person name="Fronick C."/>
            <person name="O'Laughlin M."/>
            <person name="Miner T."/>
            <person name="Herter B."/>
            <person name="Rosa B.A."/>
            <person name="Cordes M."/>
            <person name="Tomlinson C."/>
            <person name="Wollam A."/>
            <person name="Palsikar V.B."/>
            <person name="Mardis E.R."/>
            <person name="Wilson R.K."/>
        </authorList>
    </citation>
    <scope>NUCLEOTIDE SEQUENCE [LARGE SCALE GENOMIC DNA]</scope>
    <source>
        <strain evidence="3">MJR7757B</strain>
    </source>
</reference>
<sequence length="166" mass="18984">MENNKIFKITGLVNDFKALLGIVAVNIIVPIGIITQRSTYHISLIQILTAILLFLIIGIFTYAFYKEYTLLKGGITVDIENDKFIYPIKTTLWNLNQKNIREISLHSIFAISAKDNVVRKSDGKVRYYYNITIQSNEVDYPIGYSFYSSGNRDRLYSILKSVNGLD</sequence>
<evidence type="ECO:0000313" key="2">
    <source>
        <dbReference type="EMBL" id="KXA21759.1"/>
    </source>
</evidence>
<evidence type="ECO:0000256" key="1">
    <source>
        <dbReference type="SAM" id="Phobius"/>
    </source>
</evidence>
<dbReference type="Proteomes" id="UP000070401">
    <property type="component" value="Unassembled WGS sequence"/>
</dbReference>